<dbReference type="eggNOG" id="ENOG5033HMS">
    <property type="taxonomic scope" value="Bacteria"/>
</dbReference>
<dbReference type="GO" id="GO:0003700">
    <property type="term" value="F:DNA-binding transcription factor activity"/>
    <property type="evidence" value="ECO:0007669"/>
    <property type="project" value="InterPro"/>
</dbReference>
<dbReference type="AlphaFoldDB" id="A0A0A0DJD8"/>
<organism evidence="3 4">
    <name type="scientific">Streptococcus sinensis</name>
    <dbReference type="NCBI Taxonomy" id="176090"/>
    <lineage>
        <taxon>Bacteria</taxon>
        <taxon>Bacillati</taxon>
        <taxon>Bacillota</taxon>
        <taxon>Bacilli</taxon>
        <taxon>Lactobacillales</taxon>
        <taxon>Streptococcaceae</taxon>
        <taxon>Streptococcus</taxon>
    </lineage>
</organism>
<evidence type="ECO:0000313" key="4">
    <source>
        <dbReference type="Proteomes" id="UP000030019"/>
    </source>
</evidence>
<accession>A0A0A0DJD8</accession>
<dbReference type="EMBL" id="JPEN01000027">
    <property type="protein sequence ID" value="KGM37968.1"/>
    <property type="molecule type" value="Genomic_DNA"/>
</dbReference>
<dbReference type="SMART" id="SM00418">
    <property type="entry name" value="HTH_ARSR"/>
    <property type="match status" value="1"/>
</dbReference>
<evidence type="ECO:0000313" key="3">
    <source>
        <dbReference type="EMBL" id="KGM37968.1"/>
    </source>
</evidence>
<feature type="domain" description="HTH arsR-type" evidence="2">
    <location>
        <begin position="247"/>
        <end position="338"/>
    </location>
</feature>
<dbReference type="Pfam" id="PF13412">
    <property type="entry name" value="HTH_24"/>
    <property type="match status" value="1"/>
</dbReference>
<proteinExistence type="predicted"/>
<reference evidence="3 4" key="1">
    <citation type="submission" date="2014-06" db="EMBL/GenBank/DDBJ databases">
        <authorList>
            <person name="Teng J.L."/>
            <person name="Huang Y."/>
            <person name="Tse H."/>
            <person name="Lau S.K."/>
            <person name="Woo P.C."/>
        </authorList>
    </citation>
    <scope>NUCLEOTIDE SEQUENCE [LARGE SCALE GENOMIC DNA]</scope>
    <source>
        <strain evidence="3 4">HKU4</strain>
    </source>
</reference>
<keyword evidence="4" id="KW-1185">Reference proteome</keyword>
<dbReference type="STRING" id="176090.SSIN_0258"/>
<dbReference type="InterPro" id="IPR011991">
    <property type="entry name" value="ArsR-like_HTH"/>
</dbReference>
<evidence type="ECO:0000256" key="1">
    <source>
        <dbReference type="ARBA" id="ARBA00023125"/>
    </source>
</evidence>
<protein>
    <recommendedName>
        <fullName evidence="2">HTH arsR-type domain-containing protein</fullName>
    </recommendedName>
</protein>
<keyword evidence="1" id="KW-0238">DNA-binding</keyword>
<dbReference type="PATRIC" id="fig|176090.4.peg.258"/>
<sequence length="338" mass="39357">MGLKNLHYRSKIYEFLMVPAIVSREDKYMWKDLRQDQKELLLDMQPYYDQLYQALLPLKSKLVAVGLFEEATVGLAPLLYLYLLEKGEDPSNLEEVLKYLRALDTDQILYCLELKLSAGKVANRSQEDLLAFLEASDKSPENKWYWYQAIQHPEQLRDRLAFLLEEVFKLYQPIYDQFEQEVLVFEKDFSLSDMFDDEALKAKLLGNETHVFVLSPIFIDFFFEKIPDFSSYFLVVSTRSSQVSQTGSELDDETLALTLKTLGDETRYKVLIELIQPHAKNKDIAKKLGLTRASISFHTQKLLNSGLLELVMDDDSVKYTVNKKLIQKIIDKFNQDLK</sequence>
<dbReference type="RefSeq" id="WP_084578599.1">
    <property type="nucleotide sequence ID" value="NZ_JPEN01000027.1"/>
</dbReference>
<dbReference type="SUPFAM" id="SSF46785">
    <property type="entry name" value="Winged helix' DNA-binding domain"/>
    <property type="match status" value="1"/>
</dbReference>
<dbReference type="Proteomes" id="UP000030019">
    <property type="component" value="Unassembled WGS sequence"/>
</dbReference>
<dbReference type="InterPro" id="IPR001845">
    <property type="entry name" value="HTH_ArsR_DNA-bd_dom"/>
</dbReference>
<evidence type="ECO:0000259" key="2">
    <source>
        <dbReference type="PROSITE" id="PS50987"/>
    </source>
</evidence>
<name>A0A0A0DJD8_9STRE</name>
<gene>
    <name evidence="3" type="ORF">SSIN_0258</name>
</gene>
<dbReference type="Gene3D" id="1.10.10.10">
    <property type="entry name" value="Winged helix-like DNA-binding domain superfamily/Winged helix DNA-binding domain"/>
    <property type="match status" value="1"/>
</dbReference>
<comment type="caution">
    <text evidence="3">The sequence shown here is derived from an EMBL/GenBank/DDBJ whole genome shotgun (WGS) entry which is preliminary data.</text>
</comment>
<dbReference type="InterPro" id="IPR036388">
    <property type="entry name" value="WH-like_DNA-bd_sf"/>
</dbReference>
<dbReference type="PROSITE" id="PS50987">
    <property type="entry name" value="HTH_ARSR_2"/>
    <property type="match status" value="1"/>
</dbReference>
<dbReference type="InterPro" id="IPR036390">
    <property type="entry name" value="WH_DNA-bd_sf"/>
</dbReference>
<dbReference type="GO" id="GO:0003677">
    <property type="term" value="F:DNA binding"/>
    <property type="evidence" value="ECO:0007669"/>
    <property type="project" value="UniProtKB-KW"/>
</dbReference>
<dbReference type="CDD" id="cd00090">
    <property type="entry name" value="HTH_ARSR"/>
    <property type="match status" value="1"/>
</dbReference>